<evidence type="ECO:0000256" key="1">
    <source>
        <dbReference type="ARBA" id="ARBA00022737"/>
    </source>
</evidence>
<keyword evidence="1" id="KW-0677">Repeat</keyword>
<name>A0A7S3H3C1_9STRA</name>
<gene>
    <name evidence="2" type="ORF">SELO1098_LOCUS12857</name>
</gene>
<proteinExistence type="predicted"/>
<evidence type="ECO:0000313" key="2">
    <source>
        <dbReference type="EMBL" id="CAE0284022.1"/>
    </source>
</evidence>
<sequence length="691" mass="75644">MIRIRVAQVIQRLRIAQRGPLFGPRVTGCRGLTISRPALITTTRPVVDVKTDTPPTSVKSSTSNEGEVFVDSIGVVRGQVINGKPEGWCVSEIKGKTYVGEFKSGILLNGSGIMKQDTGYYIGKVKDGLKIGVGVWKHNDFIYEGLFVDNLPHGKGMLTRADGTVFEGNFQEGKRNGEGKLTTPQGAVFQGPWVNDVEHGLGTVKLSGHTFDVAMYNGNIEVFTLRSDVSKVFSLLKSISYDEGLLQGTFIDGKAQGWCIFTTPAGTRHIGEYRAGTLISGSGRCSNGSEVYLGAIKEGQREGYGVWRNIETGQSYTGSFHRGLYHGQGRLTYSDGSVAEGTFRNGFLHGIATHTDAVSGITYQGAWENDRFHGEGTLTDAKGASFDAYFIHGMLMKGRGELSLPCGREVANLLKEIIHRTFVLPSTSLEAYSTSTHLFTKEDGPVKSVTARDPKRGISTTQTTFASGAIHYGPLLDGLPHGTGRTVFPTGEEYVGDYVHGARHGHGLELTASGKYEGTWKNNQKEGEGKMVYADGKIFAGYFLQNRPHGAGTVSYNKSLWKIAGEFQNGHILNGNGQFCYLDRVFFAEFVEGELERSGMYIKHDVFVKLKPGQVTAQREGGRVQGTRVTPSERWNNQRGSVKHVQGLEIRQDGTIYEGEWLRSMKHGVGMLFFANGSRHKGIWDSDTMVK</sequence>
<dbReference type="SMART" id="SM00698">
    <property type="entry name" value="MORN"/>
    <property type="match status" value="10"/>
</dbReference>
<dbReference type="Gene3D" id="2.20.110.10">
    <property type="entry name" value="Histone H3 K4-specific methyltransferase SET7/9 N-terminal domain"/>
    <property type="match status" value="5"/>
</dbReference>
<protein>
    <submittedName>
        <fullName evidence="2">Uncharacterized protein</fullName>
    </submittedName>
</protein>
<dbReference type="AlphaFoldDB" id="A0A7S3H3C1"/>
<dbReference type="PANTHER" id="PTHR23084">
    <property type="entry name" value="PHOSPHATIDYLINOSITOL-4-PHOSPHATE 5-KINASE RELATED"/>
    <property type="match status" value="1"/>
</dbReference>
<reference evidence="2" key="1">
    <citation type="submission" date="2021-01" db="EMBL/GenBank/DDBJ databases">
        <authorList>
            <person name="Corre E."/>
            <person name="Pelletier E."/>
            <person name="Niang G."/>
            <person name="Scheremetjew M."/>
            <person name="Finn R."/>
            <person name="Kale V."/>
            <person name="Holt S."/>
            <person name="Cochrane G."/>
            <person name="Meng A."/>
            <person name="Brown T."/>
            <person name="Cohen L."/>
        </authorList>
    </citation>
    <scope>NUCLEOTIDE SEQUENCE</scope>
    <source>
        <strain evidence="2">CCAP 955/1</strain>
    </source>
</reference>
<dbReference type="Pfam" id="PF02493">
    <property type="entry name" value="MORN"/>
    <property type="match status" value="11"/>
</dbReference>
<dbReference type="SUPFAM" id="SSF82185">
    <property type="entry name" value="Histone H3 K4-specific methyltransferase SET7/9 N-terminal domain"/>
    <property type="match status" value="5"/>
</dbReference>
<dbReference type="PANTHER" id="PTHR23084:SF263">
    <property type="entry name" value="MORN REPEAT-CONTAINING PROTEIN 1"/>
    <property type="match status" value="1"/>
</dbReference>
<dbReference type="EMBL" id="HBIC01025948">
    <property type="protein sequence ID" value="CAE0284022.1"/>
    <property type="molecule type" value="Transcribed_RNA"/>
</dbReference>
<organism evidence="2">
    <name type="scientific">Spumella elongata</name>
    <dbReference type="NCBI Taxonomy" id="89044"/>
    <lineage>
        <taxon>Eukaryota</taxon>
        <taxon>Sar</taxon>
        <taxon>Stramenopiles</taxon>
        <taxon>Ochrophyta</taxon>
        <taxon>Chrysophyceae</taxon>
        <taxon>Chromulinales</taxon>
        <taxon>Chromulinaceae</taxon>
        <taxon>Spumella</taxon>
    </lineage>
</organism>
<accession>A0A7S3H3C1</accession>
<dbReference type="InterPro" id="IPR003409">
    <property type="entry name" value="MORN"/>
</dbReference>